<dbReference type="InterPro" id="IPR004358">
    <property type="entry name" value="Sig_transdc_His_kin-like_C"/>
</dbReference>
<dbReference type="Gene3D" id="3.30.450.20">
    <property type="entry name" value="PAS domain"/>
    <property type="match status" value="2"/>
</dbReference>
<sequence>MSQNEIEILKRALKREKAARKIAEKILEDKSRELFLISEKLKKTNEKLEELLNEKSSQLKGVFENINDSYLVMDLEGNVLTMNDAAKELFGYDISKEDLNVKSLLHPEDTVYAFESFGKLYETGTFSNYTSRIISKDKKVKWVQINASIIYNKKNEKIAAQGIIRNISESKRATELIEEQKRELDIIVENSSLGIALAKDGKVIRTNKVIEELLGYSKEEFAGLTIKEVSFKDDVSLSMNHLGKMERNEIDNYVIDKRYKRKDGSILWARVNVNSVNDALGQTKFQVAIIEDITLQRERALIIDMINELAKSILGKDDIYEIAWEVTEKIAEYLDSQDCVIYLLNNDNNTLEQIASYSFGLDRGEIIKDVLSIGEGIIGSVAKTGKGEIINDTSLDDRYVVGEKVRYSEIAVPIISEGKVIGVIDSEHEEKNYYREENLHTLENIASLVSMQLKSAINLREREKAEKENLQLLKQLEKSNNELNEYAHVVSHDLKSPLRSIDALVSWIKTDNEGKLDDTTLQNFNLIGDTLETMENLISSILEYSSAGSEVREKEEVDLNIIINNLIQTLYIPENIFINVLEELPTVKGDSIKYQQLFQNLISNAIKFSDKEKGVINISFTEKPSFYQFSVQDNGIGIEKKYHDRIFKIFHSLKESKESTGIGLSIVKKIVQLYGGTLWLESELGIGTTFYFTIKK</sequence>
<dbReference type="InterPro" id="IPR003594">
    <property type="entry name" value="HATPase_dom"/>
</dbReference>
<evidence type="ECO:0000256" key="5">
    <source>
        <dbReference type="ARBA" id="ARBA00022777"/>
    </source>
</evidence>
<dbReference type="InterPro" id="IPR001610">
    <property type="entry name" value="PAC"/>
</dbReference>
<dbReference type="SUPFAM" id="SSF47384">
    <property type="entry name" value="Homodimeric domain of signal transducing histidine kinase"/>
    <property type="match status" value="1"/>
</dbReference>
<dbReference type="FunFam" id="3.30.565.10:FF:000006">
    <property type="entry name" value="Sensor histidine kinase WalK"/>
    <property type="match status" value="1"/>
</dbReference>
<evidence type="ECO:0000259" key="7">
    <source>
        <dbReference type="PROSITE" id="PS50109"/>
    </source>
</evidence>
<evidence type="ECO:0000256" key="2">
    <source>
        <dbReference type="ARBA" id="ARBA00012438"/>
    </source>
</evidence>
<dbReference type="SMART" id="SM00086">
    <property type="entry name" value="PAC"/>
    <property type="match status" value="2"/>
</dbReference>
<evidence type="ECO:0000256" key="4">
    <source>
        <dbReference type="ARBA" id="ARBA00022679"/>
    </source>
</evidence>
<dbReference type="InterPro" id="IPR000700">
    <property type="entry name" value="PAS-assoc_C"/>
</dbReference>
<evidence type="ECO:0000313" key="10">
    <source>
        <dbReference type="EMBL" id="UTD14161.1"/>
    </source>
</evidence>
<gene>
    <name evidence="10" type="ORF">HER15_01140</name>
</gene>
<dbReference type="InterPro" id="IPR029016">
    <property type="entry name" value="GAF-like_dom_sf"/>
</dbReference>
<dbReference type="SUPFAM" id="SSF55874">
    <property type="entry name" value="ATPase domain of HSP90 chaperone/DNA topoisomerase II/histidine kinase"/>
    <property type="match status" value="1"/>
</dbReference>
<evidence type="ECO:0000256" key="1">
    <source>
        <dbReference type="ARBA" id="ARBA00000085"/>
    </source>
</evidence>
<dbReference type="PRINTS" id="PR00344">
    <property type="entry name" value="BCTRLSENSOR"/>
</dbReference>
<dbReference type="PROSITE" id="PS50113">
    <property type="entry name" value="PAC"/>
    <property type="match status" value="2"/>
</dbReference>
<keyword evidence="4" id="KW-0808">Transferase</keyword>
<feature type="domain" description="PAC" evidence="9">
    <location>
        <begin position="127"/>
        <end position="179"/>
    </location>
</feature>
<comment type="catalytic activity">
    <reaction evidence="1">
        <text>ATP + protein L-histidine = ADP + protein N-phospho-L-histidine.</text>
        <dbReference type="EC" id="2.7.13.3"/>
    </reaction>
</comment>
<dbReference type="Pfam" id="PF13185">
    <property type="entry name" value="GAF_2"/>
    <property type="match status" value="1"/>
</dbReference>
<dbReference type="PROSITE" id="PS50112">
    <property type="entry name" value="PAS"/>
    <property type="match status" value="2"/>
</dbReference>
<proteinExistence type="predicted"/>
<dbReference type="Pfam" id="PF08447">
    <property type="entry name" value="PAS_3"/>
    <property type="match status" value="1"/>
</dbReference>
<dbReference type="AlphaFoldDB" id="A0AAE9SH36"/>
<dbReference type="SMART" id="SM00091">
    <property type="entry name" value="PAS"/>
    <property type="match status" value="2"/>
</dbReference>
<dbReference type="Pfam" id="PF13426">
    <property type="entry name" value="PAS_9"/>
    <property type="match status" value="1"/>
</dbReference>
<dbReference type="NCBIfam" id="TIGR00229">
    <property type="entry name" value="sensory_box"/>
    <property type="match status" value="2"/>
</dbReference>
<evidence type="ECO:0000256" key="6">
    <source>
        <dbReference type="SAM" id="Coils"/>
    </source>
</evidence>
<dbReference type="CDD" id="cd00082">
    <property type="entry name" value="HisKA"/>
    <property type="match status" value="1"/>
</dbReference>
<dbReference type="EMBL" id="CP050861">
    <property type="protein sequence ID" value="UTD14161.1"/>
    <property type="molecule type" value="Genomic_DNA"/>
</dbReference>
<dbReference type="InterPro" id="IPR005467">
    <property type="entry name" value="His_kinase_dom"/>
</dbReference>
<dbReference type="PANTHER" id="PTHR43304">
    <property type="entry name" value="PHYTOCHROME-LIKE PROTEIN CPH1"/>
    <property type="match status" value="1"/>
</dbReference>
<feature type="domain" description="PAC" evidence="9">
    <location>
        <begin position="253"/>
        <end position="305"/>
    </location>
</feature>
<dbReference type="EC" id="2.7.13.3" evidence="2"/>
<feature type="domain" description="PAS" evidence="8">
    <location>
        <begin position="55"/>
        <end position="124"/>
    </location>
</feature>
<dbReference type="SMART" id="SM00387">
    <property type="entry name" value="HATPase_c"/>
    <property type="match status" value="1"/>
</dbReference>
<dbReference type="SMART" id="SM00388">
    <property type="entry name" value="HisKA"/>
    <property type="match status" value="1"/>
</dbReference>
<dbReference type="Gene3D" id="1.10.287.130">
    <property type="match status" value="1"/>
</dbReference>
<dbReference type="Gene3D" id="3.30.565.10">
    <property type="entry name" value="Histidine kinase-like ATPase, C-terminal domain"/>
    <property type="match status" value="1"/>
</dbReference>
<dbReference type="SUPFAM" id="SSF55785">
    <property type="entry name" value="PYP-like sensor domain (PAS domain)"/>
    <property type="match status" value="2"/>
</dbReference>
<dbReference type="InterPro" id="IPR003018">
    <property type="entry name" value="GAF"/>
</dbReference>
<feature type="coiled-coil region" evidence="6">
    <location>
        <begin position="6"/>
        <end position="65"/>
    </location>
</feature>
<dbReference type="SUPFAM" id="SSF55781">
    <property type="entry name" value="GAF domain-like"/>
    <property type="match status" value="1"/>
</dbReference>
<dbReference type="InterPro" id="IPR036890">
    <property type="entry name" value="HATPase_C_sf"/>
</dbReference>
<keyword evidence="3" id="KW-0597">Phosphoprotein</keyword>
<evidence type="ECO:0000259" key="8">
    <source>
        <dbReference type="PROSITE" id="PS50112"/>
    </source>
</evidence>
<dbReference type="InterPro" id="IPR036097">
    <property type="entry name" value="HisK_dim/P_sf"/>
</dbReference>
<reference evidence="10" key="1">
    <citation type="submission" date="2020-04" db="EMBL/GenBank/DDBJ databases">
        <title>Tenacibaculum mesophilum bac2.</title>
        <authorList>
            <person name="Li M."/>
        </authorList>
    </citation>
    <scope>NUCLEOTIDE SEQUENCE</scope>
    <source>
        <strain evidence="10">Bac2</strain>
    </source>
</reference>
<dbReference type="CDD" id="cd00130">
    <property type="entry name" value="PAS"/>
    <property type="match status" value="2"/>
</dbReference>
<dbReference type="PANTHER" id="PTHR43304:SF1">
    <property type="entry name" value="PAC DOMAIN-CONTAINING PROTEIN"/>
    <property type="match status" value="1"/>
</dbReference>
<evidence type="ECO:0000313" key="11">
    <source>
        <dbReference type="Proteomes" id="UP001056837"/>
    </source>
</evidence>
<feature type="domain" description="PAS" evidence="8">
    <location>
        <begin position="200"/>
        <end position="249"/>
    </location>
</feature>
<dbReference type="InterPro" id="IPR035965">
    <property type="entry name" value="PAS-like_dom_sf"/>
</dbReference>
<dbReference type="Pfam" id="PF00512">
    <property type="entry name" value="HisKA"/>
    <property type="match status" value="1"/>
</dbReference>
<dbReference type="InterPro" id="IPR013655">
    <property type="entry name" value="PAS_fold_3"/>
</dbReference>
<organism evidence="10 11">
    <name type="scientific">Tenacibaculum mesophilum</name>
    <dbReference type="NCBI Taxonomy" id="104268"/>
    <lineage>
        <taxon>Bacteria</taxon>
        <taxon>Pseudomonadati</taxon>
        <taxon>Bacteroidota</taxon>
        <taxon>Flavobacteriia</taxon>
        <taxon>Flavobacteriales</taxon>
        <taxon>Flavobacteriaceae</taxon>
        <taxon>Tenacibaculum</taxon>
    </lineage>
</organism>
<dbReference type="Gene3D" id="3.30.450.40">
    <property type="match status" value="1"/>
</dbReference>
<dbReference type="PROSITE" id="PS50109">
    <property type="entry name" value="HIS_KIN"/>
    <property type="match status" value="1"/>
</dbReference>
<dbReference type="Proteomes" id="UP001056837">
    <property type="component" value="Chromosome"/>
</dbReference>
<keyword evidence="6" id="KW-0175">Coiled coil</keyword>
<dbReference type="Pfam" id="PF02518">
    <property type="entry name" value="HATPase_c"/>
    <property type="match status" value="1"/>
</dbReference>
<protein>
    <recommendedName>
        <fullName evidence="2">histidine kinase</fullName>
        <ecNumber evidence="2">2.7.13.3</ecNumber>
    </recommendedName>
</protein>
<keyword evidence="5" id="KW-0418">Kinase</keyword>
<accession>A0AAE9SH36</accession>
<evidence type="ECO:0000256" key="3">
    <source>
        <dbReference type="ARBA" id="ARBA00022553"/>
    </source>
</evidence>
<name>A0AAE9SH36_9FLAO</name>
<dbReference type="SMART" id="SM00065">
    <property type="entry name" value="GAF"/>
    <property type="match status" value="1"/>
</dbReference>
<evidence type="ECO:0000259" key="9">
    <source>
        <dbReference type="PROSITE" id="PS50113"/>
    </source>
</evidence>
<feature type="coiled-coil region" evidence="6">
    <location>
        <begin position="453"/>
        <end position="482"/>
    </location>
</feature>
<dbReference type="InterPro" id="IPR052162">
    <property type="entry name" value="Sensor_kinase/Photoreceptor"/>
</dbReference>
<dbReference type="InterPro" id="IPR003661">
    <property type="entry name" value="HisK_dim/P_dom"/>
</dbReference>
<dbReference type="RefSeq" id="WP_047788967.1">
    <property type="nucleotide sequence ID" value="NZ_CP050861.1"/>
</dbReference>
<dbReference type="InterPro" id="IPR000014">
    <property type="entry name" value="PAS"/>
</dbReference>
<feature type="domain" description="Histidine kinase" evidence="7">
    <location>
        <begin position="489"/>
        <end position="696"/>
    </location>
</feature>
<dbReference type="GO" id="GO:0000155">
    <property type="term" value="F:phosphorelay sensor kinase activity"/>
    <property type="evidence" value="ECO:0007669"/>
    <property type="project" value="InterPro"/>
</dbReference>